<dbReference type="Gene3D" id="1.10.1050.10">
    <property type="entry name" value="Ribosomal Protein S4 Delta 41, Chain A, domain 1"/>
    <property type="match status" value="1"/>
</dbReference>
<dbReference type="SMART" id="SM00363">
    <property type="entry name" value="S4"/>
    <property type="match status" value="1"/>
</dbReference>
<dbReference type="GO" id="GO:0019843">
    <property type="term" value="F:rRNA binding"/>
    <property type="evidence" value="ECO:0007669"/>
    <property type="project" value="UniProtKB-KW"/>
</dbReference>
<keyword evidence="2" id="KW-0699">rRNA-binding</keyword>
<proteinExistence type="inferred from homology"/>
<dbReference type="GO" id="GO:0003735">
    <property type="term" value="F:structural constituent of ribosome"/>
    <property type="evidence" value="ECO:0007669"/>
    <property type="project" value="InterPro"/>
</dbReference>
<comment type="similarity">
    <text evidence="1">Belongs to the universal ribosomal protein uS4 family.</text>
</comment>
<gene>
    <name evidence="8" type="ORF">LCGC14_2892230</name>
</gene>
<dbReference type="SMART" id="SM01390">
    <property type="entry name" value="Ribosomal_S4"/>
    <property type="match status" value="1"/>
</dbReference>
<evidence type="ECO:0000259" key="7">
    <source>
        <dbReference type="SMART" id="SM01390"/>
    </source>
</evidence>
<dbReference type="AlphaFoldDB" id="A0A0F8XWW5"/>
<dbReference type="InterPro" id="IPR022801">
    <property type="entry name" value="Ribosomal_uS4"/>
</dbReference>
<evidence type="ECO:0000259" key="6">
    <source>
        <dbReference type="SMART" id="SM00363"/>
    </source>
</evidence>
<evidence type="ECO:0000313" key="8">
    <source>
        <dbReference type="EMBL" id="KKK73597.1"/>
    </source>
</evidence>
<dbReference type="InterPro" id="IPR002942">
    <property type="entry name" value="S4_RNA-bd"/>
</dbReference>
<dbReference type="FunFam" id="3.10.290.10:FF:000001">
    <property type="entry name" value="30S ribosomal protein S4"/>
    <property type="match status" value="1"/>
</dbReference>
<dbReference type="InterPro" id="IPR001912">
    <property type="entry name" value="Ribosomal_uS4_N"/>
</dbReference>
<evidence type="ECO:0000256" key="5">
    <source>
        <dbReference type="ARBA" id="ARBA00023274"/>
    </source>
</evidence>
<sequence length="189" mass="21896">MARETGPVCRMCRREGIKLFLKGPRCDTPKCAYERRESPPGMSTFRRGKSTDYAIHLREKQKVKRYYGVFDRQFRNYFKQAERAKGNTGAALLTLLERRLDNVIYKLGFGQSRAASRQAVVHGHVYLNDRRMNIPSYLVKVGDKVSVKNSERSQTMIRQRLEELGEPHVQNWMTLDMVKLEAQIVAMPA</sequence>
<dbReference type="InterPro" id="IPR005709">
    <property type="entry name" value="Ribosomal_uS4_bac-type"/>
</dbReference>
<evidence type="ECO:0000256" key="2">
    <source>
        <dbReference type="ARBA" id="ARBA00022730"/>
    </source>
</evidence>
<dbReference type="Pfam" id="PF01479">
    <property type="entry name" value="S4"/>
    <property type="match status" value="1"/>
</dbReference>
<protein>
    <submittedName>
        <fullName evidence="8">Uncharacterized protein</fullName>
    </submittedName>
</protein>
<dbReference type="HAMAP" id="MF_01306_B">
    <property type="entry name" value="Ribosomal_uS4_B"/>
    <property type="match status" value="1"/>
</dbReference>
<feature type="domain" description="RNA-binding S4" evidence="6">
    <location>
        <begin position="98"/>
        <end position="162"/>
    </location>
</feature>
<dbReference type="InterPro" id="IPR036986">
    <property type="entry name" value="S4_RNA-bd_sf"/>
</dbReference>
<dbReference type="NCBIfam" id="NF003717">
    <property type="entry name" value="PRK05327.1"/>
    <property type="match status" value="1"/>
</dbReference>
<evidence type="ECO:0000256" key="1">
    <source>
        <dbReference type="ARBA" id="ARBA00007465"/>
    </source>
</evidence>
<feature type="non-terminal residue" evidence="8">
    <location>
        <position position="189"/>
    </location>
</feature>
<dbReference type="Gene3D" id="3.10.290.10">
    <property type="entry name" value="RNA-binding S4 domain"/>
    <property type="match status" value="1"/>
</dbReference>
<evidence type="ECO:0000256" key="4">
    <source>
        <dbReference type="ARBA" id="ARBA00022980"/>
    </source>
</evidence>
<keyword evidence="4" id="KW-0689">Ribosomal protein</keyword>
<dbReference type="PANTHER" id="PTHR11831">
    <property type="entry name" value="30S 40S RIBOSOMAL PROTEIN"/>
    <property type="match status" value="1"/>
</dbReference>
<comment type="caution">
    <text evidence="8">The sequence shown here is derived from an EMBL/GenBank/DDBJ whole genome shotgun (WGS) entry which is preliminary data.</text>
</comment>
<dbReference type="GO" id="GO:0042274">
    <property type="term" value="P:ribosomal small subunit biogenesis"/>
    <property type="evidence" value="ECO:0007669"/>
    <property type="project" value="TreeGrafter"/>
</dbReference>
<feature type="domain" description="Small ribosomal subunit protein uS4 N-terminal" evidence="7">
    <location>
        <begin position="3"/>
        <end position="97"/>
    </location>
</feature>
<keyword evidence="5" id="KW-0687">Ribonucleoprotein</keyword>
<keyword evidence="3" id="KW-0694">RNA-binding</keyword>
<dbReference type="CDD" id="cd00165">
    <property type="entry name" value="S4"/>
    <property type="match status" value="1"/>
</dbReference>
<dbReference type="PANTHER" id="PTHR11831:SF4">
    <property type="entry name" value="SMALL RIBOSOMAL SUBUNIT PROTEIN US4M"/>
    <property type="match status" value="1"/>
</dbReference>
<dbReference type="GO" id="GO:0015935">
    <property type="term" value="C:small ribosomal subunit"/>
    <property type="evidence" value="ECO:0007669"/>
    <property type="project" value="InterPro"/>
</dbReference>
<name>A0A0F8XWW5_9ZZZZ</name>
<accession>A0A0F8XWW5</accession>
<dbReference type="GO" id="GO:0006412">
    <property type="term" value="P:translation"/>
    <property type="evidence" value="ECO:0007669"/>
    <property type="project" value="InterPro"/>
</dbReference>
<evidence type="ECO:0000256" key="3">
    <source>
        <dbReference type="ARBA" id="ARBA00022884"/>
    </source>
</evidence>
<dbReference type="EMBL" id="LAZR01056715">
    <property type="protein sequence ID" value="KKK73597.1"/>
    <property type="molecule type" value="Genomic_DNA"/>
</dbReference>
<dbReference type="Pfam" id="PF00163">
    <property type="entry name" value="Ribosomal_S4"/>
    <property type="match status" value="1"/>
</dbReference>
<dbReference type="SUPFAM" id="SSF55174">
    <property type="entry name" value="Alpha-L RNA-binding motif"/>
    <property type="match status" value="1"/>
</dbReference>
<reference evidence="8" key="1">
    <citation type="journal article" date="2015" name="Nature">
        <title>Complex archaea that bridge the gap between prokaryotes and eukaryotes.</title>
        <authorList>
            <person name="Spang A."/>
            <person name="Saw J.H."/>
            <person name="Jorgensen S.L."/>
            <person name="Zaremba-Niedzwiedzka K."/>
            <person name="Martijn J."/>
            <person name="Lind A.E."/>
            <person name="van Eijk R."/>
            <person name="Schleper C."/>
            <person name="Guy L."/>
            <person name="Ettema T.J."/>
        </authorList>
    </citation>
    <scope>NUCLEOTIDE SEQUENCE</scope>
</reference>
<dbReference type="PROSITE" id="PS50889">
    <property type="entry name" value="S4"/>
    <property type="match status" value="1"/>
</dbReference>
<dbReference type="NCBIfam" id="TIGR01017">
    <property type="entry name" value="rpsD_bact"/>
    <property type="match status" value="1"/>
</dbReference>
<organism evidence="8">
    <name type="scientific">marine sediment metagenome</name>
    <dbReference type="NCBI Taxonomy" id="412755"/>
    <lineage>
        <taxon>unclassified sequences</taxon>
        <taxon>metagenomes</taxon>
        <taxon>ecological metagenomes</taxon>
    </lineage>
</organism>